<dbReference type="PANTHER" id="PTHR22916:SF67">
    <property type="entry name" value="COLANIC ACID BIOSYNTHESIS GLYCOSYL TRANSFERASE WCAE-RELATED"/>
    <property type="match status" value="1"/>
</dbReference>
<feature type="domain" description="Glycosyltransferase 2-like" evidence="1">
    <location>
        <begin position="4"/>
        <end position="97"/>
    </location>
</feature>
<dbReference type="PANTHER" id="PTHR22916">
    <property type="entry name" value="GLYCOSYLTRANSFERASE"/>
    <property type="match status" value="1"/>
</dbReference>
<dbReference type="Pfam" id="PF00535">
    <property type="entry name" value="Glycos_transf_2"/>
    <property type="match status" value="1"/>
</dbReference>
<dbReference type="RefSeq" id="WP_015466821.1">
    <property type="nucleotide sequence ID" value="NC_020812.1"/>
</dbReference>
<dbReference type="AlphaFoldDB" id="M4VVN2"/>
<dbReference type="Proteomes" id="UP000011932">
    <property type="component" value="Chromosome"/>
</dbReference>
<organism evidence="2 3">
    <name type="scientific">Micavibrio aeruginosavorus EPB</name>
    <dbReference type="NCBI Taxonomy" id="349215"/>
    <lineage>
        <taxon>Bacteria</taxon>
        <taxon>Pseudomonadati</taxon>
        <taxon>Bdellovibrionota</taxon>
        <taxon>Bdellovibrionia</taxon>
        <taxon>Bdellovibrionales</taxon>
        <taxon>Pseudobdellovibrionaceae</taxon>
        <taxon>Micavibrio</taxon>
    </lineage>
</organism>
<dbReference type="OrthoDB" id="9794124at2"/>
<accession>M4VVN2</accession>
<dbReference type="GO" id="GO:0016758">
    <property type="term" value="F:hexosyltransferase activity"/>
    <property type="evidence" value="ECO:0007669"/>
    <property type="project" value="UniProtKB-ARBA"/>
</dbReference>
<protein>
    <submittedName>
        <fullName evidence="2">Putative glycosyl transferase</fullName>
    </submittedName>
</protein>
<dbReference type="EMBL" id="CP003538">
    <property type="protein sequence ID" value="AGH97264.1"/>
    <property type="molecule type" value="Genomic_DNA"/>
</dbReference>
<evidence type="ECO:0000313" key="3">
    <source>
        <dbReference type="Proteomes" id="UP000011932"/>
    </source>
</evidence>
<dbReference type="CDD" id="cd06433">
    <property type="entry name" value="GT_2_WfgS_like"/>
    <property type="match status" value="1"/>
</dbReference>
<gene>
    <name evidence="2" type="ORF">A11S_431</name>
</gene>
<dbReference type="InterPro" id="IPR029044">
    <property type="entry name" value="Nucleotide-diphossugar_trans"/>
</dbReference>
<evidence type="ECO:0000313" key="2">
    <source>
        <dbReference type="EMBL" id="AGH97264.1"/>
    </source>
</evidence>
<dbReference type="InterPro" id="IPR001173">
    <property type="entry name" value="Glyco_trans_2-like"/>
</dbReference>
<dbReference type="KEGG" id="man:A11S_431"/>
<dbReference type="Gene3D" id="3.90.550.10">
    <property type="entry name" value="Spore Coat Polysaccharide Biosynthesis Protein SpsA, Chain A"/>
    <property type="match status" value="1"/>
</dbReference>
<dbReference type="STRING" id="349215.A11S_431"/>
<evidence type="ECO:0000259" key="1">
    <source>
        <dbReference type="Pfam" id="PF00535"/>
    </source>
</evidence>
<name>M4VVN2_9BACT</name>
<sequence length="258" mass="28985">MMFSIITITRNDLSGLQATHTSIQSQTCTDYEWIVIDGASNDGTEQWLKTRAPDAISEPDHGLYDAMNKGLARATGDYIIFMNGGDQFADDNVLSNLSQLISMASTPPGFIYGDALETRSDGQMAYKAARPFIKVDLGMFTHHQAMVYARTVIGDMRYDTRYKIAADYKLTLQTLGATRAIYYVPVPFCIFAHGGLSQTRTALGRREQFDIRRELGVVGPIRNRVIKTLQMINMGVRRICPPLYWALKARRDKAAIRR</sequence>
<dbReference type="SUPFAM" id="SSF53448">
    <property type="entry name" value="Nucleotide-diphospho-sugar transferases"/>
    <property type="match status" value="1"/>
</dbReference>
<proteinExistence type="predicted"/>
<keyword evidence="2" id="KW-0808">Transferase</keyword>
<reference evidence="2 3" key="1">
    <citation type="journal article" date="2013" name="ISME J.">
        <title>By their genes ye shall know them: genomic signatures of predatory bacteria.</title>
        <authorList>
            <person name="Pasternak Z."/>
            <person name="Pietrokovski S."/>
            <person name="Rotem O."/>
            <person name="Gophna U."/>
            <person name="Lurie-Weinberger M.N."/>
            <person name="Jurkevitch E."/>
        </authorList>
    </citation>
    <scope>NUCLEOTIDE SEQUENCE [LARGE SCALE GENOMIC DNA]</scope>
    <source>
        <strain evidence="2">EPB</strain>
    </source>
</reference>
<dbReference type="HOGENOM" id="CLU_025996_21_1_5"/>